<dbReference type="InterPro" id="IPR007527">
    <property type="entry name" value="Znf_SWIM"/>
</dbReference>
<reference evidence="4" key="1">
    <citation type="submission" date="2016-06" db="EMBL/GenBank/DDBJ databases">
        <authorList>
            <person name="Varghese N."/>
            <person name="Submissions Spin"/>
        </authorList>
    </citation>
    <scope>NUCLEOTIDE SEQUENCE [LARGE SCALE GENOMIC DNA]</scope>
    <source>
        <strain evidence="4">DSM 43817</strain>
    </source>
</reference>
<protein>
    <recommendedName>
        <fullName evidence="2">SWIM-type domain-containing protein</fullName>
    </recommendedName>
</protein>
<feature type="domain" description="SWIM-type" evidence="2">
    <location>
        <begin position="59"/>
        <end position="94"/>
    </location>
</feature>
<dbReference type="AlphaFoldDB" id="A0A1C6RPJ8"/>
<name>A0A1C6RPJ8_9ACTN</name>
<keyword evidence="1" id="KW-0479">Metal-binding</keyword>
<keyword evidence="1" id="KW-0863">Zinc-finger</keyword>
<evidence type="ECO:0000313" key="3">
    <source>
        <dbReference type="EMBL" id="SCL19049.1"/>
    </source>
</evidence>
<evidence type="ECO:0000313" key="4">
    <source>
        <dbReference type="Proteomes" id="UP000198959"/>
    </source>
</evidence>
<dbReference type="Proteomes" id="UP000198959">
    <property type="component" value="Unassembled WGS sequence"/>
</dbReference>
<evidence type="ECO:0000256" key="1">
    <source>
        <dbReference type="PROSITE-ProRule" id="PRU00325"/>
    </source>
</evidence>
<dbReference type="STRING" id="145854.GA0074692_0534"/>
<gene>
    <name evidence="3" type="ORF">GA0074692_0534</name>
</gene>
<sequence>MGLDSRMAIRIDMEALRSEAGPAVCAEADALLAAGQPEVVLSADGGASGVVRADGQPPCEAWAGVTADGFTTECDCPAVGEWCAHVVALVAAALRDGFEWSSTAASSSAVGQETKVARLMEIVGELPAQRVALLLAEHAATDRVLETRLLTYAGKLGPLTDAELADARRMIADLASQATSGDRWDLHDVEKAGRAIVEEVQVLVQRPATEGLLEVVEQAARAWDSIAVHLWDAWETYEEEPAEIGGALRDAHVHLCEQLQPDPDELAARLAEIIKAAEVDSCLDEPHDYLPVLGRQRVKALQQIHRAG</sequence>
<dbReference type="PROSITE" id="PS50966">
    <property type="entry name" value="ZF_SWIM"/>
    <property type="match status" value="1"/>
</dbReference>
<organism evidence="3 4">
    <name type="scientific">Micromonospora pallida</name>
    <dbReference type="NCBI Taxonomy" id="145854"/>
    <lineage>
        <taxon>Bacteria</taxon>
        <taxon>Bacillati</taxon>
        <taxon>Actinomycetota</taxon>
        <taxon>Actinomycetes</taxon>
        <taxon>Micromonosporales</taxon>
        <taxon>Micromonosporaceae</taxon>
        <taxon>Micromonospora</taxon>
    </lineage>
</organism>
<accession>A0A1C6RPJ8</accession>
<dbReference type="EMBL" id="FMHW01000002">
    <property type="protein sequence ID" value="SCL19049.1"/>
    <property type="molecule type" value="Genomic_DNA"/>
</dbReference>
<keyword evidence="4" id="KW-1185">Reference proteome</keyword>
<keyword evidence="1" id="KW-0862">Zinc</keyword>
<proteinExistence type="predicted"/>
<evidence type="ECO:0000259" key="2">
    <source>
        <dbReference type="PROSITE" id="PS50966"/>
    </source>
</evidence>
<dbReference type="GO" id="GO:0008270">
    <property type="term" value="F:zinc ion binding"/>
    <property type="evidence" value="ECO:0007669"/>
    <property type="project" value="UniProtKB-KW"/>
</dbReference>